<evidence type="ECO:0000256" key="1">
    <source>
        <dbReference type="SAM" id="MobiDB-lite"/>
    </source>
</evidence>
<reference evidence="2 3" key="1">
    <citation type="journal article" date="2015" name="Biotechnol. Biofuels">
        <title>Enhanced degradation of softwood versus hardwood by the white-rot fungus Pycnoporus coccineus.</title>
        <authorList>
            <person name="Couturier M."/>
            <person name="Navarro D."/>
            <person name="Chevret D."/>
            <person name="Henrissat B."/>
            <person name="Piumi F."/>
            <person name="Ruiz-Duenas F.J."/>
            <person name="Martinez A.T."/>
            <person name="Grigoriev I.V."/>
            <person name="Riley R."/>
            <person name="Lipzen A."/>
            <person name="Berrin J.G."/>
            <person name="Master E.R."/>
            <person name="Rosso M.N."/>
        </authorList>
    </citation>
    <scope>NUCLEOTIDE SEQUENCE [LARGE SCALE GENOMIC DNA]</scope>
    <source>
        <strain evidence="2 3">BRFM310</strain>
    </source>
</reference>
<keyword evidence="3" id="KW-1185">Reference proteome</keyword>
<feature type="compositionally biased region" description="Low complexity" evidence="1">
    <location>
        <begin position="69"/>
        <end position="84"/>
    </location>
</feature>
<dbReference type="AlphaFoldDB" id="A0A1Y2J490"/>
<feature type="region of interest" description="Disordered" evidence="1">
    <location>
        <begin position="147"/>
        <end position="200"/>
    </location>
</feature>
<dbReference type="Proteomes" id="UP000193067">
    <property type="component" value="Unassembled WGS sequence"/>
</dbReference>
<dbReference type="OrthoDB" id="1431247at2759"/>
<gene>
    <name evidence="2" type="ORF">PYCCODRAFT_1473391</name>
</gene>
<feature type="region of interest" description="Disordered" evidence="1">
    <location>
        <begin position="1"/>
        <end position="53"/>
    </location>
</feature>
<evidence type="ECO:0000313" key="3">
    <source>
        <dbReference type="Proteomes" id="UP000193067"/>
    </source>
</evidence>
<name>A0A1Y2J490_TRAC3</name>
<feature type="region of interest" description="Disordered" evidence="1">
    <location>
        <begin position="68"/>
        <end position="89"/>
    </location>
</feature>
<accession>A0A1Y2J490</accession>
<proteinExistence type="predicted"/>
<dbReference type="EMBL" id="KZ084087">
    <property type="protein sequence ID" value="OSD07703.1"/>
    <property type="molecule type" value="Genomic_DNA"/>
</dbReference>
<organism evidence="2 3">
    <name type="scientific">Trametes coccinea (strain BRFM310)</name>
    <name type="common">Pycnoporus coccineus</name>
    <dbReference type="NCBI Taxonomy" id="1353009"/>
    <lineage>
        <taxon>Eukaryota</taxon>
        <taxon>Fungi</taxon>
        <taxon>Dikarya</taxon>
        <taxon>Basidiomycota</taxon>
        <taxon>Agaricomycotina</taxon>
        <taxon>Agaricomycetes</taxon>
        <taxon>Polyporales</taxon>
        <taxon>Polyporaceae</taxon>
        <taxon>Trametes</taxon>
    </lineage>
</organism>
<evidence type="ECO:0000313" key="2">
    <source>
        <dbReference type="EMBL" id="OSD07703.1"/>
    </source>
</evidence>
<protein>
    <submittedName>
        <fullName evidence="2">Uncharacterized protein</fullName>
    </submittedName>
</protein>
<sequence length="246" mass="26481">MRTPTSPKLILDSTEDVRSAGSSSSVHLYVPEEHRNTGGWSSEQFPDVGQEDSLPFSEYELEDFFSALSSTHSSSTSSTTSPHPGNQLQILDTPLGIACIATLSSNLARPPLSPRRPGSPALQLHSTFSEVHEGDDDEWSVDALVETEESEDGQSTQDSPGGVLAQASSTKKRETVEEAAAPGPSPTSGRSPLKLKKASRKEHIRPSFLAVAAEKNRVTATFKFLGINKQIVNIDLRNNVLTVANE</sequence>